<proteinExistence type="predicted"/>
<dbReference type="VEuPathDB" id="VectorBase:ISCI011835"/>
<evidence type="ECO:0000313" key="3">
    <source>
        <dbReference type="Proteomes" id="UP000001555"/>
    </source>
</evidence>
<dbReference type="EMBL" id="ABJB010931117">
    <property type="status" value="NOT_ANNOTATED_CDS"/>
    <property type="molecule type" value="Genomic_DNA"/>
</dbReference>
<dbReference type="PaxDb" id="6945-B7Q854"/>
<reference evidence="1 3" key="1">
    <citation type="submission" date="2008-03" db="EMBL/GenBank/DDBJ databases">
        <title>Annotation of Ixodes scapularis.</title>
        <authorList>
            <consortium name="Ixodes scapularis Genome Project Consortium"/>
            <person name="Caler E."/>
            <person name="Hannick L.I."/>
            <person name="Bidwell S."/>
            <person name="Joardar V."/>
            <person name="Thiagarajan M."/>
            <person name="Amedeo P."/>
            <person name="Galinsky K.J."/>
            <person name="Schobel S."/>
            <person name="Inman J."/>
            <person name="Hostetler J."/>
            <person name="Miller J."/>
            <person name="Hammond M."/>
            <person name="Megy K."/>
            <person name="Lawson D."/>
            <person name="Kodira C."/>
            <person name="Sutton G."/>
            <person name="Meyer J."/>
            <person name="Hill C.A."/>
            <person name="Birren B."/>
            <person name="Nene V."/>
            <person name="Collins F."/>
            <person name="Alarcon-Chaidez F."/>
            <person name="Wikel S."/>
            <person name="Strausberg R."/>
        </authorList>
    </citation>
    <scope>NUCLEOTIDE SEQUENCE [LARGE SCALE GENOMIC DNA]</scope>
    <source>
        <strain evidence="3">Wikel</strain>
        <strain evidence="1">Wikel colony</strain>
    </source>
</reference>
<dbReference type="InParanoid" id="B7Q854"/>
<dbReference type="AlphaFoldDB" id="B7Q854"/>
<reference evidence="2" key="2">
    <citation type="submission" date="2020-05" db="UniProtKB">
        <authorList>
            <consortium name="EnsemblMetazoa"/>
        </authorList>
    </citation>
    <scope>IDENTIFICATION</scope>
    <source>
        <strain evidence="2">wikel</strain>
    </source>
</reference>
<sequence>MEGNEHLRITCILNEFSLRLPPNRIQKTATHTLHIHRCQPSALFPRMTQQLGPACPFPSRKLRKKYKITVHLESMNRETHPTQEI</sequence>
<evidence type="ECO:0000313" key="1">
    <source>
        <dbReference type="EMBL" id="EEC15026.1"/>
    </source>
</evidence>
<dbReference type="EMBL" id="ABJB010237262">
    <property type="status" value="NOT_ANNOTATED_CDS"/>
    <property type="molecule type" value="Genomic_DNA"/>
</dbReference>
<dbReference type="VEuPathDB" id="VectorBase:ISCW011835"/>
<evidence type="ECO:0000313" key="2">
    <source>
        <dbReference type="EnsemblMetazoa" id="ISCW011835-PA"/>
    </source>
</evidence>
<protein>
    <submittedName>
        <fullName evidence="1 2">Uncharacterized protein</fullName>
    </submittedName>
</protein>
<dbReference type="EnsemblMetazoa" id="ISCW011835-RA">
    <property type="protein sequence ID" value="ISCW011835-PA"/>
    <property type="gene ID" value="ISCW011835"/>
</dbReference>
<gene>
    <name evidence="1" type="ORF">IscW_ISCW011835</name>
</gene>
<dbReference type="HOGENOM" id="CLU_2515177_0_0_1"/>
<accession>B7Q854</accession>
<dbReference type="Proteomes" id="UP000001555">
    <property type="component" value="Unassembled WGS sequence"/>
</dbReference>
<dbReference type="EMBL" id="ABJB010033962">
    <property type="status" value="NOT_ANNOTATED_CDS"/>
    <property type="molecule type" value="Genomic_DNA"/>
</dbReference>
<dbReference type="EMBL" id="ABJB010418112">
    <property type="status" value="NOT_ANNOTATED_CDS"/>
    <property type="molecule type" value="Genomic_DNA"/>
</dbReference>
<organism>
    <name type="scientific">Ixodes scapularis</name>
    <name type="common">Black-legged tick</name>
    <name type="synonym">Deer tick</name>
    <dbReference type="NCBI Taxonomy" id="6945"/>
    <lineage>
        <taxon>Eukaryota</taxon>
        <taxon>Metazoa</taxon>
        <taxon>Ecdysozoa</taxon>
        <taxon>Arthropoda</taxon>
        <taxon>Chelicerata</taxon>
        <taxon>Arachnida</taxon>
        <taxon>Acari</taxon>
        <taxon>Parasitiformes</taxon>
        <taxon>Ixodida</taxon>
        <taxon>Ixodoidea</taxon>
        <taxon>Ixodidae</taxon>
        <taxon>Ixodinae</taxon>
        <taxon>Ixodes</taxon>
    </lineage>
</organism>
<keyword evidence="3" id="KW-1185">Reference proteome</keyword>
<name>B7Q854_IXOSC</name>
<dbReference type="EMBL" id="DS880640">
    <property type="protein sequence ID" value="EEC15026.1"/>
    <property type="molecule type" value="Genomic_DNA"/>
</dbReference>